<keyword evidence="9" id="KW-1185">Reference proteome</keyword>
<evidence type="ECO:0000256" key="4">
    <source>
        <dbReference type="ARBA" id="ARBA00022692"/>
    </source>
</evidence>
<keyword evidence="6" id="KW-0472">Membrane</keyword>
<dbReference type="InterPro" id="IPR051525">
    <property type="entry name" value="DVL_RTFL_regulatory"/>
</dbReference>
<dbReference type="InterPro" id="IPR012552">
    <property type="entry name" value="DVL"/>
</dbReference>
<evidence type="ECO:0000256" key="3">
    <source>
        <dbReference type="ARBA" id="ARBA00022475"/>
    </source>
</evidence>
<keyword evidence="3" id="KW-1003">Cell membrane</keyword>
<evidence type="ECO:0000256" key="6">
    <source>
        <dbReference type="ARBA" id="ARBA00023136"/>
    </source>
</evidence>
<dbReference type="GO" id="GO:0048367">
    <property type="term" value="P:shoot system development"/>
    <property type="evidence" value="ECO:0007669"/>
    <property type="project" value="UniProtKB-ARBA"/>
</dbReference>
<evidence type="ECO:0000256" key="5">
    <source>
        <dbReference type="ARBA" id="ARBA00022989"/>
    </source>
</evidence>
<organism evidence="8 9">
    <name type="scientific">Dendrobium thyrsiflorum</name>
    <name type="common">Pinecone-like raceme dendrobium</name>
    <name type="synonym">Orchid</name>
    <dbReference type="NCBI Taxonomy" id="117978"/>
    <lineage>
        <taxon>Eukaryota</taxon>
        <taxon>Viridiplantae</taxon>
        <taxon>Streptophyta</taxon>
        <taxon>Embryophyta</taxon>
        <taxon>Tracheophyta</taxon>
        <taxon>Spermatophyta</taxon>
        <taxon>Magnoliopsida</taxon>
        <taxon>Liliopsida</taxon>
        <taxon>Asparagales</taxon>
        <taxon>Orchidaceae</taxon>
        <taxon>Epidendroideae</taxon>
        <taxon>Malaxideae</taxon>
        <taxon>Dendrobiinae</taxon>
        <taxon>Dendrobium</taxon>
    </lineage>
</organism>
<sequence length="108" mass="12786">MSQKYEPNKTKFDSIQAQIGSNQRPEALLKGSNYNLGYQTEMELCMEEKWKLAKKQSKKAGATEEKKPSTSVERSFRRRCSDLVKEQRSRFYIMRRCVIMLIQWRDLA</sequence>
<protein>
    <submittedName>
        <fullName evidence="8">Uncharacterized protein</fullName>
    </submittedName>
</protein>
<comment type="caution">
    <text evidence="8">The sequence shown here is derived from an EMBL/GenBank/DDBJ whole genome shotgun (WGS) entry which is preliminary data.</text>
</comment>
<evidence type="ECO:0000256" key="2">
    <source>
        <dbReference type="ARBA" id="ARBA00022473"/>
    </source>
</evidence>
<gene>
    <name evidence="8" type="ORF">M5K25_006382</name>
</gene>
<dbReference type="EMBL" id="JANQDX010000006">
    <property type="protein sequence ID" value="KAL0922399.1"/>
    <property type="molecule type" value="Genomic_DNA"/>
</dbReference>
<evidence type="ECO:0000313" key="8">
    <source>
        <dbReference type="EMBL" id="KAL0922399.1"/>
    </source>
</evidence>
<comment type="similarity">
    <text evidence="7">Belongs to the DVL/RTFL small polypeptides family.</text>
</comment>
<evidence type="ECO:0000256" key="1">
    <source>
        <dbReference type="ARBA" id="ARBA00004162"/>
    </source>
</evidence>
<dbReference type="AlphaFoldDB" id="A0ABD0VAZ9"/>
<dbReference type="GO" id="GO:0005886">
    <property type="term" value="C:plasma membrane"/>
    <property type="evidence" value="ECO:0007669"/>
    <property type="project" value="UniProtKB-SubCell"/>
</dbReference>
<proteinExistence type="inferred from homology"/>
<dbReference type="Pfam" id="PF08137">
    <property type="entry name" value="DVL"/>
    <property type="match status" value="1"/>
</dbReference>
<evidence type="ECO:0000256" key="7">
    <source>
        <dbReference type="ARBA" id="ARBA00024340"/>
    </source>
</evidence>
<dbReference type="PANTHER" id="PTHR33102">
    <property type="entry name" value="DVL19-RELATED-RELATED"/>
    <property type="match status" value="1"/>
</dbReference>
<comment type="subcellular location">
    <subcellularLocation>
        <location evidence="1">Cell membrane</location>
        <topology evidence="1">Single-pass membrane protein</topology>
    </subcellularLocation>
</comment>
<reference evidence="8 9" key="1">
    <citation type="journal article" date="2024" name="Plant Biotechnol. J.">
        <title>Dendrobium thyrsiflorum genome and its molecular insights into genes involved in important horticultural traits.</title>
        <authorList>
            <person name="Chen B."/>
            <person name="Wang J.Y."/>
            <person name="Zheng P.J."/>
            <person name="Li K.L."/>
            <person name="Liang Y.M."/>
            <person name="Chen X.F."/>
            <person name="Zhang C."/>
            <person name="Zhao X."/>
            <person name="He X."/>
            <person name="Zhang G.Q."/>
            <person name="Liu Z.J."/>
            <person name="Xu Q."/>
        </authorList>
    </citation>
    <scope>NUCLEOTIDE SEQUENCE [LARGE SCALE GENOMIC DNA]</scope>
    <source>
        <strain evidence="8">GZMU011</strain>
    </source>
</reference>
<keyword evidence="2" id="KW-0217">Developmental protein</keyword>
<keyword evidence="4" id="KW-0812">Transmembrane</keyword>
<keyword evidence="5" id="KW-1133">Transmembrane helix</keyword>
<dbReference type="Proteomes" id="UP001552299">
    <property type="component" value="Unassembled WGS sequence"/>
</dbReference>
<accession>A0ABD0VAZ9</accession>
<evidence type="ECO:0000313" key="9">
    <source>
        <dbReference type="Proteomes" id="UP001552299"/>
    </source>
</evidence>
<name>A0ABD0VAZ9_DENTH</name>